<dbReference type="GO" id="GO:0005525">
    <property type="term" value="F:GTP binding"/>
    <property type="evidence" value="ECO:0007669"/>
    <property type="project" value="UniProtKB-UniRule"/>
</dbReference>
<dbReference type="EMBL" id="NEMB01000003">
    <property type="protein sequence ID" value="PQQ66353.1"/>
    <property type="molecule type" value="Genomic_DNA"/>
</dbReference>
<dbReference type="InterPro" id="IPR009022">
    <property type="entry name" value="EFG_III"/>
</dbReference>
<reference evidence="7 9" key="1">
    <citation type="submission" date="2017-12" db="EMBL/GenBank/DDBJ databases">
        <title>Complete genome sequence of Herbivorax saccincola GGR1, a novel Cellulosome-producing hydrolytic bacterium in a thermophilic biogas plant, established by Illumina and Nanopore MinION sequencing.</title>
        <authorList>
            <person name="Pechtl A."/>
            <person name="Ruckert C."/>
            <person name="Koeck D.E."/>
            <person name="Maus I."/>
            <person name="Winkler A."/>
            <person name="Kalinowski J."/>
            <person name="Puhler A."/>
            <person name="Schwarz W.W."/>
            <person name="Zverlov V.V."/>
            <person name="Schluter A."/>
            <person name="Liebl W."/>
        </authorList>
    </citation>
    <scope>NUCLEOTIDE SEQUENCE [LARGE SCALE GENOMIC DNA]</scope>
    <source>
        <strain evidence="7">GGR1</strain>
        <strain evidence="9">SR1</strain>
    </source>
</reference>
<name>A0A2K9EGV0_9FIRM</name>
<keyword evidence="7" id="KW-0251">Elongation factor</keyword>
<dbReference type="Pfam" id="PF00679">
    <property type="entry name" value="EFG_C"/>
    <property type="match status" value="1"/>
</dbReference>
<dbReference type="Pfam" id="PF14492">
    <property type="entry name" value="EFG_III"/>
    <property type="match status" value="1"/>
</dbReference>
<evidence type="ECO:0000313" key="10">
    <source>
        <dbReference type="Proteomes" id="UP000239720"/>
    </source>
</evidence>
<dbReference type="SUPFAM" id="SSF54980">
    <property type="entry name" value="EF-G C-terminal domain-like"/>
    <property type="match status" value="2"/>
</dbReference>
<sequence>MKDLNTGKIRNVCLLSHSGHGKTTLAEAMLFNTGVLERFGKVDDGTTTSDYDPEEIKRKTSLFLSICPCEWKNHKINIIDVPGYFDFVGEVKQGTRVSDGALIIVSAKSGVEVGTEKAWEYAEERKIPRMFFINKMDEENADFDKVFNQLRDTFGNSVIAAELPIIEGGKFTGSVNVVSMKAYKFGKDKSEEIEIPSDLKDKVEEARNTLNEAVAETDEELMEKFFDGQEFTADEISKGLKAGIENGFITPVFVGSAVNNMGVKSLMDSIIDLLPDPSVSKVVKAKKKDSDEECELEISKDAPLSALVFKTIADPFVGKISMIRVYSGTLKSDSSVYNSTTGKNEKISQLFVLRGKKHIQVDQLVAGDIGAVAKLQNVNTNDTLCTQSNAVELEKIVFPEPVLSMAIQPKAKGDEEKIGSGLSRLQDEDPTFKVETNTETNQMLVSGTGEVHLDVVVSKLKTKFGVEVELTEPKVPYRETIRKKVKVEGKHKKQTGGHGQYGHVWIEFEPGETEELTFEEKIFGGAVPKQYFPAVEKGLQECIKKGVLAGYPVVNLKATLVDGSYHSVDSSEMAFKMAASLAYKKGLPEASPVLLEPIMHVEVYIPESYMGEIIGDLNKRRGRVLGMTPMENGIQKVEAEVPQAEMFKYATDLTSMTQGRGKFKLWFERYEEAPPNVSEKIIEKAKQESGEGN</sequence>
<accession>A0A2K9EGV0</accession>
<dbReference type="InterPro" id="IPR005225">
    <property type="entry name" value="Small_GTP-bd"/>
</dbReference>
<dbReference type="PANTHER" id="PTHR43261">
    <property type="entry name" value="TRANSLATION ELONGATION FACTOR G-RELATED"/>
    <property type="match status" value="1"/>
</dbReference>
<keyword evidence="9" id="KW-1185">Reference proteome</keyword>
<dbReference type="PRINTS" id="PR00315">
    <property type="entry name" value="ELONGATNFCT"/>
</dbReference>
<dbReference type="GO" id="GO:0003746">
    <property type="term" value="F:translation elongation factor activity"/>
    <property type="evidence" value="ECO:0007669"/>
    <property type="project" value="UniProtKB-UniRule"/>
</dbReference>
<dbReference type="GO" id="GO:0003924">
    <property type="term" value="F:GTPase activity"/>
    <property type="evidence" value="ECO:0007669"/>
    <property type="project" value="InterPro"/>
</dbReference>
<dbReference type="SMART" id="SM00838">
    <property type="entry name" value="EFG_C"/>
    <property type="match status" value="1"/>
</dbReference>
<dbReference type="Gene3D" id="3.40.50.300">
    <property type="entry name" value="P-loop containing nucleotide triphosphate hydrolases"/>
    <property type="match status" value="1"/>
</dbReference>
<dbReference type="FunFam" id="2.40.30.10:FF:000006">
    <property type="entry name" value="Elongation factor G"/>
    <property type="match status" value="1"/>
</dbReference>
<dbReference type="SUPFAM" id="SSF54211">
    <property type="entry name" value="Ribosomal protein S5 domain 2-like"/>
    <property type="match status" value="1"/>
</dbReference>
<evidence type="ECO:0000313" key="8">
    <source>
        <dbReference type="EMBL" id="PQQ66353.1"/>
    </source>
</evidence>
<comment type="similarity">
    <text evidence="1">Belongs to the TRAFAC class translation factor GTPase superfamily. Classic translation factor GTPase family. EF-G/EF-2 subfamily.</text>
</comment>
<dbReference type="InterPro" id="IPR027417">
    <property type="entry name" value="P-loop_NTPase"/>
</dbReference>
<protein>
    <recommendedName>
        <fullName evidence="2 5">Elongation factor G</fullName>
    </recommendedName>
</protein>
<dbReference type="NCBIfam" id="NF009381">
    <property type="entry name" value="PRK12740.1-5"/>
    <property type="match status" value="1"/>
</dbReference>
<dbReference type="RefSeq" id="WP_101302932.1">
    <property type="nucleotide sequence ID" value="NZ_CP025197.1"/>
</dbReference>
<evidence type="ECO:0000256" key="1">
    <source>
        <dbReference type="ARBA" id="ARBA00005870"/>
    </source>
</evidence>
<dbReference type="GO" id="GO:0032790">
    <property type="term" value="P:ribosome disassembly"/>
    <property type="evidence" value="ECO:0007669"/>
    <property type="project" value="TreeGrafter"/>
</dbReference>
<dbReference type="AlphaFoldDB" id="A0A2K9EGV0"/>
<evidence type="ECO:0000256" key="4">
    <source>
        <dbReference type="ARBA" id="ARBA00023134"/>
    </source>
</evidence>
<dbReference type="SMART" id="SM00889">
    <property type="entry name" value="EFG_IV"/>
    <property type="match status" value="1"/>
</dbReference>
<dbReference type="EMBL" id="CP025197">
    <property type="protein sequence ID" value="AUG58445.1"/>
    <property type="molecule type" value="Genomic_DNA"/>
</dbReference>
<dbReference type="InterPro" id="IPR005517">
    <property type="entry name" value="Transl_elong_EFG/EF2_IV"/>
</dbReference>
<feature type="domain" description="Tr-type G" evidence="6">
    <location>
        <begin position="7"/>
        <end position="278"/>
    </location>
</feature>
<dbReference type="InterPro" id="IPR020568">
    <property type="entry name" value="Ribosomal_Su5_D2-typ_SF"/>
</dbReference>
<dbReference type="FunFam" id="3.30.70.870:FF:000002">
    <property type="entry name" value="Translation elongation factor 2"/>
    <property type="match status" value="1"/>
</dbReference>
<dbReference type="Gene3D" id="3.30.230.10">
    <property type="match status" value="1"/>
</dbReference>
<dbReference type="CDD" id="cd04088">
    <property type="entry name" value="EFG_mtEFG_II"/>
    <property type="match status" value="1"/>
</dbReference>
<dbReference type="Proteomes" id="UP000233534">
    <property type="component" value="Chromosome"/>
</dbReference>
<dbReference type="Gene3D" id="2.40.30.10">
    <property type="entry name" value="Translation factors"/>
    <property type="match status" value="1"/>
</dbReference>
<dbReference type="KEGG" id="hsc:HVS_12860"/>
<gene>
    <name evidence="7" type="primary">fusA1</name>
    <name evidence="8" type="ORF">B9R14_06040</name>
    <name evidence="7" type="ORF">HVS_12860</name>
</gene>
<dbReference type="NCBIfam" id="TIGR00231">
    <property type="entry name" value="small_GTP"/>
    <property type="match status" value="1"/>
</dbReference>
<evidence type="ECO:0000256" key="5">
    <source>
        <dbReference type="NCBIfam" id="TIGR00484"/>
    </source>
</evidence>
<dbReference type="FunFam" id="3.30.230.10:FF:000003">
    <property type="entry name" value="Elongation factor G"/>
    <property type="match status" value="1"/>
</dbReference>
<dbReference type="CDD" id="cd04170">
    <property type="entry name" value="EF-G_bact"/>
    <property type="match status" value="1"/>
</dbReference>
<keyword evidence="7" id="KW-0648">Protein biosynthesis</keyword>
<keyword evidence="3" id="KW-0547">Nucleotide-binding</keyword>
<keyword evidence="4" id="KW-0342">GTP-binding</keyword>
<dbReference type="InterPro" id="IPR009000">
    <property type="entry name" value="Transl_B-barrel_sf"/>
</dbReference>
<dbReference type="Pfam" id="PF22042">
    <property type="entry name" value="EF-G_D2"/>
    <property type="match status" value="1"/>
</dbReference>
<dbReference type="InterPro" id="IPR041095">
    <property type="entry name" value="EFG_II"/>
</dbReference>
<dbReference type="InterPro" id="IPR004540">
    <property type="entry name" value="Transl_elong_EFG/EF2"/>
</dbReference>
<dbReference type="OrthoDB" id="9804431at2"/>
<dbReference type="NCBIfam" id="NF009891">
    <property type="entry name" value="PRK13351.1-1"/>
    <property type="match status" value="1"/>
</dbReference>
<dbReference type="PROSITE" id="PS51722">
    <property type="entry name" value="G_TR_2"/>
    <property type="match status" value="1"/>
</dbReference>
<dbReference type="InterPro" id="IPR000640">
    <property type="entry name" value="EFG_V-like"/>
</dbReference>
<dbReference type="InterPro" id="IPR053905">
    <property type="entry name" value="EF-G-like_DII"/>
</dbReference>
<evidence type="ECO:0000313" key="9">
    <source>
        <dbReference type="Proteomes" id="UP000233534"/>
    </source>
</evidence>
<dbReference type="Gene3D" id="3.30.70.240">
    <property type="match status" value="1"/>
</dbReference>
<dbReference type="CDD" id="cd01434">
    <property type="entry name" value="EFG_mtEFG1_IV"/>
    <property type="match status" value="1"/>
</dbReference>
<dbReference type="CDD" id="cd03713">
    <property type="entry name" value="EFG_mtEFG_C"/>
    <property type="match status" value="1"/>
</dbReference>
<dbReference type="NCBIfam" id="TIGR00484">
    <property type="entry name" value="EF-G"/>
    <property type="match status" value="1"/>
</dbReference>
<reference evidence="8 10" key="2">
    <citation type="journal article" date="2018" name="Syst. Appl. Microbiol.">
        <title>Characterization and high-quality draft genome sequence of Herbivorax saccincola A7, an anaerobic, alkaliphilic, thermophilic, cellulolytic, and xylanolytic bacterium.</title>
        <authorList>
            <person name="Aikawa S."/>
            <person name="Baramee S."/>
            <person name="Sermsathanaswadi J."/>
            <person name="Thianheng P."/>
            <person name="Tachaapaikoon C."/>
            <person name="Shikata A."/>
            <person name="Waeonukul R."/>
            <person name="Pason P."/>
            <person name="Ratanakhanokchai K."/>
            <person name="Kosugi A."/>
        </authorList>
    </citation>
    <scope>NUCLEOTIDE SEQUENCE [LARGE SCALE GENOMIC DNA]</scope>
    <source>
        <strain evidence="8 10">A7</strain>
    </source>
</reference>
<dbReference type="Pfam" id="PF00009">
    <property type="entry name" value="GTP_EFTU"/>
    <property type="match status" value="1"/>
</dbReference>
<evidence type="ECO:0000256" key="3">
    <source>
        <dbReference type="ARBA" id="ARBA00022741"/>
    </source>
</evidence>
<dbReference type="Gene3D" id="3.30.70.870">
    <property type="entry name" value="Elongation Factor G (Translational Gtpase), domain 3"/>
    <property type="match status" value="1"/>
</dbReference>
<dbReference type="InterPro" id="IPR014721">
    <property type="entry name" value="Ribsml_uS5_D2-typ_fold_subgr"/>
</dbReference>
<dbReference type="InterPro" id="IPR000795">
    <property type="entry name" value="T_Tr_GTP-bd_dom"/>
</dbReference>
<evidence type="ECO:0000256" key="2">
    <source>
        <dbReference type="ARBA" id="ARBA00017872"/>
    </source>
</evidence>
<dbReference type="Pfam" id="PF03764">
    <property type="entry name" value="EFG_IV"/>
    <property type="match status" value="1"/>
</dbReference>
<evidence type="ECO:0000259" key="6">
    <source>
        <dbReference type="PROSITE" id="PS51722"/>
    </source>
</evidence>
<dbReference type="CDD" id="cd16262">
    <property type="entry name" value="EFG_III"/>
    <property type="match status" value="1"/>
</dbReference>
<dbReference type="InterPro" id="IPR035647">
    <property type="entry name" value="EFG_III/V"/>
</dbReference>
<organism evidence="7 9">
    <name type="scientific">Acetivibrio saccincola</name>
    <dbReference type="NCBI Taxonomy" id="1677857"/>
    <lineage>
        <taxon>Bacteria</taxon>
        <taxon>Bacillati</taxon>
        <taxon>Bacillota</taxon>
        <taxon>Clostridia</taxon>
        <taxon>Eubacteriales</taxon>
        <taxon>Oscillospiraceae</taxon>
        <taxon>Acetivibrio</taxon>
    </lineage>
</organism>
<dbReference type="NCBIfam" id="NF009379">
    <property type="entry name" value="PRK12740.1-3"/>
    <property type="match status" value="1"/>
</dbReference>
<dbReference type="InterPro" id="IPR035649">
    <property type="entry name" value="EFG_V"/>
</dbReference>
<dbReference type="FunFam" id="3.30.70.240:FF:000001">
    <property type="entry name" value="Elongation factor G"/>
    <property type="match status" value="1"/>
</dbReference>
<dbReference type="SUPFAM" id="SSF50447">
    <property type="entry name" value="Translation proteins"/>
    <property type="match status" value="1"/>
</dbReference>
<evidence type="ECO:0000313" key="7">
    <source>
        <dbReference type="EMBL" id="AUG58445.1"/>
    </source>
</evidence>
<proteinExistence type="inferred from homology"/>
<dbReference type="SUPFAM" id="SSF52540">
    <property type="entry name" value="P-loop containing nucleoside triphosphate hydrolases"/>
    <property type="match status" value="1"/>
</dbReference>
<dbReference type="InterPro" id="IPR047872">
    <property type="entry name" value="EFG_IV"/>
</dbReference>
<dbReference type="Proteomes" id="UP000239720">
    <property type="component" value="Unassembled WGS sequence"/>
</dbReference>
<dbReference type="PANTHER" id="PTHR43261:SF6">
    <property type="entry name" value="ELONGATION FACTOR G-LIKE PROTEIN"/>
    <property type="match status" value="1"/>
</dbReference>